<evidence type="ECO:0000313" key="8">
    <source>
        <dbReference type="Proteomes" id="UP000825002"/>
    </source>
</evidence>
<comment type="function">
    <text evidence="6">Component of the Mediator complex, a coactivator involved in the regulated transcription of nearly all RNA polymerase II-dependent genes. Mediator functions as a bridge to convey information from gene-specific regulatory proteins to the basal RNA polymerase II transcription machinery. Mediator is recruited to promoters by direct interactions with regulatory proteins and serves as a scaffold for the assembly of a functional preinitiation complex with RNA polymerase II and the general transcription factors.</text>
</comment>
<evidence type="ECO:0000313" key="7">
    <source>
        <dbReference type="EMBL" id="KAG9511005.1"/>
    </source>
</evidence>
<evidence type="ECO:0000256" key="1">
    <source>
        <dbReference type="ARBA" id="ARBA00004123"/>
    </source>
</evidence>
<dbReference type="PANTHER" id="PTHR13321:SF2">
    <property type="entry name" value="MEDIATOR OF RNA POLYMERASE II TRANSCRIPTION SUBUNIT 18"/>
    <property type="match status" value="1"/>
</dbReference>
<evidence type="ECO:0000256" key="4">
    <source>
        <dbReference type="ARBA" id="ARBA00023163"/>
    </source>
</evidence>
<comment type="subcellular location">
    <subcellularLocation>
        <location evidence="1 6">Nucleus</location>
    </subcellularLocation>
</comment>
<comment type="caution">
    <text evidence="7">The sequence shown here is derived from an EMBL/GenBank/DDBJ whole genome shotgun (WGS) entry which is preliminary data.</text>
</comment>
<evidence type="ECO:0000256" key="5">
    <source>
        <dbReference type="ARBA" id="ARBA00023242"/>
    </source>
</evidence>
<feature type="non-terminal residue" evidence="7">
    <location>
        <position position="1"/>
    </location>
</feature>
<evidence type="ECO:0000256" key="6">
    <source>
        <dbReference type="RuleBase" id="RU364150"/>
    </source>
</evidence>
<name>A0ABQ7SCN6_9ACAR</name>
<keyword evidence="6" id="KW-0010">Activator</keyword>
<dbReference type="InterPro" id="IPR019095">
    <property type="entry name" value="Mediator_Med18"/>
</dbReference>
<dbReference type="Proteomes" id="UP000825002">
    <property type="component" value="Unassembled WGS sequence"/>
</dbReference>
<keyword evidence="8" id="KW-1185">Reference proteome</keyword>
<dbReference type="Pfam" id="PF09637">
    <property type="entry name" value="Med18"/>
    <property type="match status" value="1"/>
</dbReference>
<organism evidence="7 8">
    <name type="scientific">Fragariocoptes setiger</name>
    <dbReference type="NCBI Taxonomy" id="1670756"/>
    <lineage>
        <taxon>Eukaryota</taxon>
        <taxon>Metazoa</taxon>
        <taxon>Ecdysozoa</taxon>
        <taxon>Arthropoda</taxon>
        <taxon>Chelicerata</taxon>
        <taxon>Arachnida</taxon>
        <taxon>Acari</taxon>
        <taxon>Acariformes</taxon>
        <taxon>Trombidiformes</taxon>
        <taxon>Prostigmata</taxon>
        <taxon>Eupodina</taxon>
        <taxon>Eriophyoidea</taxon>
        <taxon>Phytoptidae</taxon>
        <taxon>Fragariocoptes</taxon>
    </lineage>
</organism>
<accession>A0ABQ7SCN6</accession>
<keyword evidence="3 6" id="KW-0805">Transcription regulation</keyword>
<protein>
    <recommendedName>
        <fullName evidence="6">Mediator of RNA polymerase II transcription subunit 18</fullName>
    </recommendedName>
    <alternativeName>
        <fullName evidence="6">Mediator complex subunit 18</fullName>
    </alternativeName>
</protein>
<comment type="subunit">
    <text evidence="6">Component of the Mediator complex.</text>
</comment>
<keyword evidence="5 6" id="KW-0539">Nucleus</keyword>
<sequence>MDSMSSGTKAPHQEYLLQGTIHDDSSDILIHRLRGLCENYTKFHNQESVYSIKNAVGGSAVNIRLRRSLNPEQTDRIPWKIFYLGQPEIGDRNRQAMVRTHLDISCSEDAKAFVEDLGFKLDYEYTSQGWLFRKGRMRAIVSKIKHTDNTPVTTSHLVELSMVSPTSNEQVASDMHAFAEQLRPLVSLDKVDHNRVM</sequence>
<dbReference type="EMBL" id="JAIFTH010000042">
    <property type="protein sequence ID" value="KAG9511005.1"/>
    <property type="molecule type" value="Genomic_DNA"/>
</dbReference>
<dbReference type="Gene3D" id="2.40.320.10">
    <property type="entry name" value="Hypothetical Protein Pfu-838710-001"/>
    <property type="match status" value="1"/>
</dbReference>
<proteinExistence type="inferred from homology"/>
<reference evidence="7 8" key="1">
    <citation type="submission" date="2020-10" db="EMBL/GenBank/DDBJ databases">
        <authorList>
            <person name="Klimov P.B."/>
            <person name="Dyachkov S.M."/>
            <person name="Chetverikov P.E."/>
        </authorList>
    </citation>
    <scope>NUCLEOTIDE SEQUENCE [LARGE SCALE GENOMIC DNA]</scope>
    <source>
        <strain evidence="7">BMOC 18-1129-001#AD2665</strain>
        <tissue evidence="7">Entire mites</tissue>
    </source>
</reference>
<gene>
    <name evidence="6 7" type="primary">MED18</name>
    <name evidence="7" type="ORF">GZH46_00425</name>
</gene>
<evidence type="ECO:0000256" key="2">
    <source>
        <dbReference type="ARBA" id="ARBA00009814"/>
    </source>
</evidence>
<dbReference type="PANTHER" id="PTHR13321">
    <property type="entry name" value="MEDIATOR OF RNA POLYMERASE II TRANSCRIPTION, SUBUNIT 18"/>
    <property type="match status" value="1"/>
</dbReference>
<comment type="similarity">
    <text evidence="2 6">Belongs to the Mediator complex subunit 18 family.</text>
</comment>
<evidence type="ECO:0000256" key="3">
    <source>
        <dbReference type="ARBA" id="ARBA00023015"/>
    </source>
</evidence>
<keyword evidence="4 6" id="KW-0804">Transcription</keyword>